<evidence type="ECO:0000256" key="6">
    <source>
        <dbReference type="ARBA" id="ARBA00023136"/>
    </source>
</evidence>
<evidence type="ECO:0000256" key="4">
    <source>
        <dbReference type="ARBA" id="ARBA00022692"/>
    </source>
</evidence>
<keyword evidence="2" id="KW-0813">Transport</keyword>
<evidence type="ECO:0000313" key="9">
    <source>
        <dbReference type="EMBL" id="PYD75286.1"/>
    </source>
</evidence>
<keyword evidence="4 8" id="KW-0812">Transmembrane</keyword>
<dbReference type="PANTHER" id="PTHR30354:SF22">
    <property type="entry name" value="HIGH-AFFINITY GLUCONATE TRANSPORTER"/>
    <property type="match status" value="1"/>
</dbReference>
<feature type="transmembrane region" description="Helical" evidence="8">
    <location>
        <begin position="27"/>
        <end position="49"/>
    </location>
</feature>
<organism evidence="9 10">
    <name type="scientific">Novacetimonas pomaceti</name>
    <dbReference type="NCBI Taxonomy" id="2021998"/>
    <lineage>
        <taxon>Bacteria</taxon>
        <taxon>Pseudomonadati</taxon>
        <taxon>Pseudomonadota</taxon>
        <taxon>Alphaproteobacteria</taxon>
        <taxon>Acetobacterales</taxon>
        <taxon>Acetobacteraceae</taxon>
        <taxon>Novacetimonas</taxon>
    </lineage>
</organism>
<proteinExistence type="inferred from homology"/>
<evidence type="ECO:0000313" key="10">
    <source>
        <dbReference type="Proteomes" id="UP000247609"/>
    </source>
</evidence>
<reference evidence="9 10" key="1">
    <citation type="submission" date="2017-07" db="EMBL/GenBank/DDBJ databases">
        <title>A draft genome sequence of Komagataeibacter sp. T5K1.</title>
        <authorList>
            <person name="Skraban J."/>
            <person name="Cleenwerck I."/>
            <person name="Vandamme P."/>
            <person name="Trcek J."/>
        </authorList>
    </citation>
    <scope>NUCLEOTIDE SEQUENCE [LARGE SCALE GENOMIC DNA]</scope>
    <source>
        <strain evidence="9 10">T5K1</strain>
    </source>
</reference>
<gene>
    <name evidence="9" type="ORF">CFR71_10085</name>
</gene>
<dbReference type="Pfam" id="PF02447">
    <property type="entry name" value="GntP_permease"/>
    <property type="match status" value="1"/>
</dbReference>
<dbReference type="NCBIfam" id="TIGR00791">
    <property type="entry name" value="gntP"/>
    <property type="match status" value="1"/>
</dbReference>
<feature type="transmembrane region" description="Helical" evidence="8">
    <location>
        <begin position="314"/>
        <end position="333"/>
    </location>
</feature>
<accession>A0A318Q6N0</accession>
<keyword evidence="6 8" id="KW-0472">Membrane</keyword>
<dbReference type="GO" id="GO:0015128">
    <property type="term" value="F:gluconate transmembrane transporter activity"/>
    <property type="evidence" value="ECO:0007669"/>
    <property type="project" value="InterPro"/>
</dbReference>
<dbReference type="GO" id="GO:0005886">
    <property type="term" value="C:plasma membrane"/>
    <property type="evidence" value="ECO:0007669"/>
    <property type="project" value="UniProtKB-SubCell"/>
</dbReference>
<keyword evidence="5 8" id="KW-1133">Transmembrane helix</keyword>
<dbReference type="InterPro" id="IPR003474">
    <property type="entry name" value="Glcn_transporter"/>
</dbReference>
<dbReference type="PIRSF" id="PIRSF002746">
    <property type="entry name" value="Gluconate_transporter"/>
    <property type="match status" value="1"/>
</dbReference>
<feature type="transmembrane region" description="Helical" evidence="8">
    <location>
        <begin position="243"/>
        <end position="263"/>
    </location>
</feature>
<dbReference type="AlphaFoldDB" id="A0A318Q6N0"/>
<dbReference type="PANTHER" id="PTHR30354">
    <property type="entry name" value="GNT FAMILY GLUCONATE TRANSPORTER"/>
    <property type="match status" value="1"/>
</dbReference>
<evidence type="ECO:0000256" key="7">
    <source>
        <dbReference type="ARBA" id="ARBA00049663"/>
    </source>
</evidence>
<dbReference type="RefSeq" id="WP_110530721.1">
    <property type="nucleotide sequence ID" value="NZ_NOXG01000011.1"/>
</dbReference>
<evidence type="ECO:0000256" key="8">
    <source>
        <dbReference type="SAM" id="Phobius"/>
    </source>
</evidence>
<feature type="transmembrane region" description="Helical" evidence="8">
    <location>
        <begin position="339"/>
        <end position="361"/>
    </location>
</feature>
<comment type="similarity">
    <text evidence="7">Belongs to the GntP permease family.</text>
</comment>
<protein>
    <submittedName>
        <fullName evidence="9">Permease DsdX</fullName>
    </submittedName>
</protein>
<feature type="transmembrane region" description="Helical" evidence="8">
    <location>
        <begin position="368"/>
        <end position="389"/>
    </location>
</feature>
<dbReference type="Proteomes" id="UP000247609">
    <property type="component" value="Unassembled WGS sequence"/>
</dbReference>
<name>A0A318Q6N0_9PROT</name>
<feature type="transmembrane region" description="Helical" evidence="8">
    <location>
        <begin position="61"/>
        <end position="81"/>
    </location>
</feature>
<dbReference type="EMBL" id="NOXG01000011">
    <property type="protein sequence ID" value="PYD75286.1"/>
    <property type="molecule type" value="Genomic_DNA"/>
</dbReference>
<evidence type="ECO:0000256" key="3">
    <source>
        <dbReference type="ARBA" id="ARBA00022475"/>
    </source>
</evidence>
<keyword evidence="3" id="KW-1003">Cell membrane</keyword>
<evidence type="ECO:0000256" key="1">
    <source>
        <dbReference type="ARBA" id="ARBA00004651"/>
    </source>
</evidence>
<evidence type="ECO:0000256" key="2">
    <source>
        <dbReference type="ARBA" id="ARBA00022448"/>
    </source>
</evidence>
<feature type="transmembrane region" description="Helical" evidence="8">
    <location>
        <begin position="433"/>
        <end position="457"/>
    </location>
</feature>
<evidence type="ECO:0000256" key="5">
    <source>
        <dbReference type="ARBA" id="ARBA00022989"/>
    </source>
</evidence>
<comment type="subcellular location">
    <subcellularLocation>
        <location evidence="1">Cell membrane</location>
        <topology evidence="1">Multi-pass membrane protein</topology>
    </subcellularLocation>
</comment>
<comment type="caution">
    <text evidence="9">The sequence shown here is derived from an EMBL/GenBank/DDBJ whole genome shotgun (WGS) entry which is preliminary data.</text>
</comment>
<feature type="transmembrane region" description="Helical" evidence="8">
    <location>
        <begin position="101"/>
        <end position="128"/>
    </location>
</feature>
<sequence>MSVSLAFTIVAVSIAMAVVLIQRGRLHPFIALFLTSLFLGTCAGMAPAHVISAFENGAGEVLGQIASVIALGAMLGKMLEVSGGADQIALTVVRLSGRRNMAWAMMLIGLLVGISVFFTVGFVILVPLAMSVARQTGLPMLRVALPMTAALSVVQGLVPPHPGAMFALAAYHADVGRLIVWGILLSIPIAIIAGPLYAGFVVPRLGAVPMPAGHGEVLQGASARPGEHPDDGSGGRPLPSFGITLLTILAPVVLMLGGSIARLVCAPDSLASIVLRFVGDPNVGMVLSVLLSFCTLGARQGLTRQDMLRLSNESLAPLASLFLMIGAGGGFGQELMESNLSAIITGAAIGMHIPLLLLAWLMASALRLAVGSATVAMGTTAGVVGPIMLQGHGVSPELMVLATGSGAVMFGPLNDSGFWQVKEALGMTVPQTIATWSVIETLIGVSGLILCAALWWMGMG</sequence>
<feature type="transmembrane region" description="Helical" evidence="8">
    <location>
        <begin position="178"/>
        <end position="202"/>
    </location>
</feature>